<gene>
    <name evidence="1" type="ORF">HYN43_019825</name>
</gene>
<protein>
    <submittedName>
        <fullName evidence="1">Uncharacterized protein</fullName>
    </submittedName>
</protein>
<evidence type="ECO:0000313" key="2">
    <source>
        <dbReference type="Proteomes" id="UP000270046"/>
    </source>
</evidence>
<proteinExistence type="predicted"/>
<dbReference type="AlphaFoldDB" id="A0A494W1N6"/>
<keyword evidence="2" id="KW-1185">Reference proteome</keyword>
<evidence type="ECO:0000313" key="1">
    <source>
        <dbReference type="EMBL" id="AYL97415.1"/>
    </source>
</evidence>
<dbReference type="KEGG" id="muh:HYN43_019825"/>
<dbReference type="InterPro" id="IPR041055">
    <property type="entry name" value="Kinase-PolyVal"/>
</dbReference>
<accession>A0A494W1N6</accession>
<dbReference type="Proteomes" id="UP000270046">
    <property type="component" value="Chromosome"/>
</dbReference>
<organism evidence="1 2">
    <name type="scientific">Mucilaginibacter celer</name>
    <dbReference type="NCBI Taxonomy" id="2305508"/>
    <lineage>
        <taxon>Bacteria</taxon>
        <taxon>Pseudomonadati</taxon>
        <taxon>Bacteroidota</taxon>
        <taxon>Sphingobacteriia</taxon>
        <taxon>Sphingobacteriales</taxon>
        <taxon>Sphingobacteriaceae</taxon>
        <taxon>Mucilaginibacter</taxon>
    </lineage>
</organism>
<dbReference type="Pfam" id="PF18762">
    <property type="entry name" value="Kinase-PolyVal"/>
    <property type="match status" value="1"/>
</dbReference>
<name>A0A494W1N6_9SPHI</name>
<sequence length="214" mass="24873">MKNIKDELQHIILGDEPIGRASQLKKTQSFLRANAGTSFKAEKQQQLKSEETTAIVTFAKKENLFYEPVIHDADFFSEGAEQKVYRLGDAHVLKINAGIFYETWLDYFNSLLIHNYFFPLTAYTFLGFKQINGELNAVVKQEYIIGPDPTNLDLVKQYLRYNGFQNKRNNDFYNDELGLILEDLHDENVLSSDGIFFFIDTVFYLTKQFYQKST</sequence>
<reference evidence="1 2" key="1">
    <citation type="submission" date="2018-10" db="EMBL/GenBank/DDBJ databases">
        <title>Genome sequencing of Mucilaginibacter sp. HYN0043.</title>
        <authorList>
            <person name="Kim M."/>
            <person name="Yi H."/>
        </authorList>
    </citation>
    <scope>NUCLEOTIDE SEQUENCE [LARGE SCALE GENOMIC DNA]</scope>
    <source>
        <strain evidence="1 2">HYN0043</strain>
    </source>
</reference>
<dbReference type="OrthoDB" id="1079625at2"/>
<dbReference type="RefSeq" id="WP_119410986.1">
    <property type="nucleotide sequence ID" value="NZ_CP032869.1"/>
</dbReference>
<dbReference type="EMBL" id="CP032869">
    <property type="protein sequence ID" value="AYL97415.1"/>
    <property type="molecule type" value="Genomic_DNA"/>
</dbReference>